<evidence type="ECO:0000313" key="4">
    <source>
        <dbReference type="Proteomes" id="UP001183202"/>
    </source>
</evidence>
<dbReference type="EMBL" id="JAVREJ010000018">
    <property type="protein sequence ID" value="MDT0352390.1"/>
    <property type="molecule type" value="Genomic_DNA"/>
</dbReference>
<dbReference type="RefSeq" id="WP_311558896.1">
    <property type="nucleotide sequence ID" value="NZ_JAVREJ010000018.1"/>
</dbReference>
<evidence type="ECO:0000313" key="3">
    <source>
        <dbReference type="EMBL" id="MDT0352390.1"/>
    </source>
</evidence>
<keyword evidence="3" id="KW-0012">Acyltransferase</keyword>
<comment type="caution">
    <text evidence="3">The sequence shown here is derived from an EMBL/GenBank/DDBJ whole genome shotgun (WGS) entry which is preliminary data.</text>
</comment>
<dbReference type="Pfam" id="PF13523">
    <property type="entry name" value="Acetyltransf_8"/>
    <property type="match status" value="1"/>
</dbReference>
<dbReference type="EC" id="2.3.1.-" evidence="3"/>
<evidence type="ECO:0000259" key="2">
    <source>
        <dbReference type="PROSITE" id="PS51186"/>
    </source>
</evidence>
<dbReference type="PROSITE" id="PS51186">
    <property type="entry name" value="GNAT"/>
    <property type="match status" value="1"/>
</dbReference>
<feature type="domain" description="N-acetyltransferase" evidence="2">
    <location>
        <begin position="10"/>
        <end position="183"/>
    </location>
</feature>
<accession>A0ABU2NF76</accession>
<sequence length="185" mass="20168">MSESIGDGPLHWRRLAAGDLRLLARWLADPIVARWWNHDSTLEGVERDFGASVRGEEPGEDLVVSLDGRPVGLVQRALIHDYPEDLAEFAGLVEVPEGAVELDYLIGEPALRGRGLGSRMIATLVRDTWTSRPATPAILVAVVAANAASWRALEKAGLRRIAEGPMTPENPSDGSLHYVYRAERG</sequence>
<dbReference type="Gene3D" id="3.40.630.30">
    <property type="match status" value="1"/>
</dbReference>
<protein>
    <submittedName>
        <fullName evidence="3">GNAT family N-acetyltransferase</fullName>
        <ecNumber evidence="3">2.3.1.-</ecNumber>
    </submittedName>
</protein>
<dbReference type="GO" id="GO:0016746">
    <property type="term" value="F:acyltransferase activity"/>
    <property type="evidence" value="ECO:0007669"/>
    <property type="project" value="UniProtKB-KW"/>
</dbReference>
<dbReference type="InterPro" id="IPR000182">
    <property type="entry name" value="GNAT_dom"/>
</dbReference>
<dbReference type="PANTHER" id="PTHR31438">
    <property type="entry name" value="LYSINE N-ACYLTRANSFERASE C17G9.06C-RELATED"/>
    <property type="match status" value="1"/>
</dbReference>
<evidence type="ECO:0000256" key="1">
    <source>
        <dbReference type="ARBA" id="ARBA00023251"/>
    </source>
</evidence>
<dbReference type="PANTHER" id="PTHR31438:SF1">
    <property type="entry name" value="LYSINE N-ACYLTRANSFERASE C17G9.06C-RELATED"/>
    <property type="match status" value="1"/>
</dbReference>
<name>A0ABU2NF76_9PSEU</name>
<organism evidence="3 4">
    <name type="scientific">Pseudonocardia charpentierae</name>
    <dbReference type="NCBI Taxonomy" id="3075545"/>
    <lineage>
        <taxon>Bacteria</taxon>
        <taxon>Bacillati</taxon>
        <taxon>Actinomycetota</taxon>
        <taxon>Actinomycetes</taxon>
        <taxon>Pseudonocardiales</taxon>
        <taxon>Pseudonocardiaceae</taxon>
        <taxon>Pseudonocardia</taxon>
    </lineage>
</organism>
<keyword evidence="4" id="KW-1185">Reference proteome</keyword>
<keyword evidence="1" id="KW-0046">Antibiotic resistance</keyword>
<reference evidence="4" key="1">
    <citation type="submission" date="2023-07" db="EMBL/GenBank/DDBJ databases">
        <title>30 novel species of actinomycetes from the DSMZ collection.</title>
        <authorList>
            <person name="Nouioui I."/>
        </authorList>
    </citation>
    <scope>NUCLEOTIDE SEQUENCE [LARGE SCALE GENOMIC DNA]</scope>
    <source>
        <strain evidence="4">DSM 45834</strain>
    </source>
</reference>
<dbReference type="InterPro" id="IPR016181">
    <property type="entry name" value="Acyl_CoA_acyltransferase"/>
</dbReference>
<proteinExistence type="predicted"/>
<gene>
    <name evidence="3" type="ORF">RM445_22955</name>
</gene>
<dbReference type="SUPFAM" id="SSF55729">
    <property type="entry name" value="Acyl-CoA N-acyltransferases (Nat)"/>
    <property type="match status" value="1"/>
</dbReference>
<dbReference type="Proteomes" id="UP001183202">
    <property type="component" value="Unassembled WGS sequence"/>
</dbReference>
<keyword evidence="3" id="KW-0808">Transferase</keyword>